<dbReference type="GO" id="GO:0051731">
    <property type="term" value="F:polynucleotide 5'-hydroxyl-kinase activity"/>
    <property type="evidence" value="ECO:0007669"/>
    <property type="project" value="InterPro"/>
</dbReference>
<evidence type="ECO:0000256" key="1">
    <source>
        <dbReference type="ARBA" id="ARBA00004604"/>
    </source>
</evidence>
<keyword evidence="7" id="KW-0067">ATP-binding</keyword>
<comment type="caution">
    <text evidence="11">The sequence shown here is derived from an EMBL/GenBank/DDBJ whole genome shotgun (WGS) entry which is preliminary data.</text>
</comment>
<evidence type="ECO:0000256" key="2">
    <source>
        <dbReference type="ARBA" id="ARBA00011003"/>
    </source>
</evidence>
<proteinExistence type="inferred from homology"/>
<dbReference type="AlphaFoldDB" id="A0A200QNA9"/>
<protein>
    <submittedName>
        <fullName evidence="11">Pre-mRNA cleavage complex II Clp1</fullName>
    </submittedName>
</protein>
<dbReference type="Proteomes" id="UP000195402">
    <property type="component" value="Unassembled WGS sequence"/>
</dbReference>
<keyword evidence="12" id="KW-1185">Reference proteome</keyword>
<dbReference type="EMBL" id="MVGT01001456">
    <property type="protein sequence ID" value="OVA11958.1"/>
    <property type="molecule type" value="Genomic_DNA"/>
</dbReference>
<dbReference type="PANTHER" id="PTHR12755:SF3">
    <property type="entry name" value="POLYNUCLEOTIDE 5'-HYDROXYL-KINASE NOL9"/>
    <property type="match status" value="1"/>
</dbReference>
<gene>
    <name evidence="11" type="ORF">BVC80_8763g26</name>
</gene>
<dbReference type="GO" id="GO:0000448">
    <property type="term" value="P:cleavage in ITS2 between 5.8S rRNA and LSU-rRNA of tricistronic rRNA transcript (SSU-rRNA, 5.8S rRNA, LSU-rRNA)"/>
    <property type="evidence" value="ECO:0007669"/>
    <property type="project" value="TreeGrafter"/>
</dbReference>
<keyword evidence="3" id="KW-0698">rRNA processing</keyword>
<evidence type="ECO:0000256" key="8">
    <source>
        <dbReference type="ARBA" id="ARBA00023242"/>
    </source>
</evidence>
<keyword evidence="8" id="KW-0539">Nucleus</keyword>
<dbReference type="OrthoDB" id="2405412at2759"/>
<dbReference type="InParanoid" id="A0A200QNA9"/>
<dbReference type="Pfam" id="PF25467">
    <property type="entry name" value="NOL9_C"/>
    <property type="match status" value="1"/>
</dbReference>
<feature type="domain" description="NOL9 C-terminal" evidence="10">
    <location>
        <begin position="275"/>
        <end position="332"/>
    </location>
</feature>
<dbReference type="InterPro" id="IPR027417">
    <property type="entry name" value="P-loop_NTPase"/>
</dbReference>
<evidence type="ECO:0000259" key="9">
    <source>
        <dbReference type="Pfam" id="PF16575"/>
    </source>
</evidence>
<evidence type="ECO:0000313" key="11">
    <source>
        <dbReference type="EMBL" id="OVA11958.1"/>
    </source>
</evidence>
<dbReference type="PANTHER" id="PTHR12755">
    <property type="entry name" value="CLEAVAGE/POLYADENYLATION FACTOR IA SUBUNIT CLP1P"/>
    <property type="match status" value="1"/>
</dbReference>
<dbReference type="STRING" id="56857.A0A200QNA9"/>
<evidence type="ECO:0000256" key="6">
    <source>
        <dbReference type="ARBA" id="ARBA00022777"/>
    </source>
</evidence>
<evidence type="ECO:0000259" key="10">
    <source>
        <dbReference type="Pfam" id="PF25467"/>
    </source>
</evidence>
<dbReference type="CDD" id="cd01983">
    <property type="entry name" value="SIMIBI"/>
    <property type="match status" value="1"/>
</dbReference>
<organism evidence="11 12">
    <name type="scientific">Macleaya cordata</name>
    <name type="common">Five-seeded plume-poppy</name>
    <name type="synonym">Bocconia cordata</name>
    <dbReference type="NCBI Taxonomy" id="56857"/>
    <lineage>
        <taxon>Eukaryota</taxon>
        <taxon>Viridiplantae</taxon>
        <taxon>Streptophyta</taxon>
        <taxon>Embryophyta</taxon>
        <taxon>Tracheophyta</taxon>
        <taxon>Spermatophyta</taxon>
        <taxon>Magnoliopsida</taxon>
        <taxon>Ranunculales</taxon>
        <taxon>Papaveraceae</taxon>
        <taxon>Papaveroideae</taxon>
        <taxon>Macleaya</taxon>
    </lineage>
</organism>
<accession>A0A200QNA9</accession>
<dbReference type="GO" id="GO:0005730">
    <property type="term" value="C:nucleolus"/>
    <property type="evidence" value="ECO:0007669"/>
    <property type="project" value="UniProtKB-SubCell"/>
</dbReference>
<dbReference type="GO" id="GO:0005524">
    <property type="term" value="F:ATP binding"/>
    <property type="evidence" value="ECO:0007669"/>
    <property type="project" value="UniProtKB-KW"/>
</dbReference>
<evidence type="ECO:0000313" key="12">
    <source>
        <dbReference type="Proteomes" id="UP000195402"/>
    </source>
</evidence>
<dbReference type="Pfam" id="PF16575">
    <property type="entry name" value="CLP1_P"/>
    <property type="match status" value="1"/>
</dbReference>
<evidence type="ECO:0000256" key="4">
    <source>
        <dbReference type="ARBA" id="ARBA00022679"/>
    </source>
</evidence>
<sequence>MAEPREMKKASMKEPEIPSPNIIIPVSWSRAADSIAYDSVTSPPPIAFVCGPKNSGKTTFSRILLNTLLQRYNKVAYLDTDVGQPEFTPPGCLSLNVIDKQTPDLTIPCIKTPERFFFFGDTSSKRDPRAYLNNIFSLYDYFCKEYYMPNKSEKNLAYPQLPLIINTPGWVKGHGYDALVEMLKYMAPTHMVQIRISAEGKNLPTGAFWLDADQEVSVNLIEIGSARRDAYNRSVLVRKDAALTRDLRIFAYFRQCFPSDFSVNTFKELAHALASHRPYVVSISRIKIKHLHCQVPSSEIFHSLNATIVGLAVSSAKSSDSERGTPWCVGLGSAVAYYCDFGSSIMKISFGGT</sequence>
<dbReference type="FunCoup" id="A0A200QNA9">
    <property type="interactions" value="3094"/>
</dbReference>
<keyword evidence="4" id="KW-0808">Transferase</keyword>
<dbReference type="InterPro" id="IPR032319">
    <property type="entry name" value="CLP1_P"/>
</dbReference>
<evidence type="ECO:0000256" key="3">
    <source>
        <dbReference type="ARBA" id="ARBA00022552"/>
    </source>
</evidence>
<evidence type="ECO:0000256" key="5">
    <source>
        <dbReference type="ARBA" id="ARBA00022741"/>
    </source>
</evidence>
<keyword evidence="6" id="KW-0418">Kinase</keyword>
<dbReference type="SUPFAM" id="SSF52540">
    <property type="entry name" value="P-loop containing nucleoside triphosphate hydrolases"/>
    <property type="match status" value="1"/>
</dbReference>
<feature type="domain" description="Clp1 P-loop" evidence="9">
    <location>
        <begin position="51"/>
        <end position="213"/>
    </location>
</feature>
<dbReference type="InterPro" id="IPR045116">
    <property type="entry name" value="Clp1/Grc3"/>
</dbReference>
<keyword evidence="5" id="KW-0547">Nucleotide-binding</keyword>
<dbReference type="InterPro" id="IPR057570">
    <property type="entry name" value="NOL9_C"/>
</dbReference>
<evidence type="ECO:0000256" key="7">
    <source>
        <dbReference type="ARBA" id="ARBA00022840"/>
    </source>
</evidence>
<dbReference type="FunFam" id="3.40.50.300:FF:001377">
    <property type="entry name" value="Nucleolar protein 9"/>
    <property type="match status" value="1"/>
</dbReference>
<name>A0A200QNA9_MACCD</name>
<dbReference type="Gene3D" id="3.40.50.300">
    <property type="entry name" value="P-loop containing nucleotide triphosphate hydrolases"/>
    <property type="match status" value="1"/>
</dbReference>
<reference evidence="11 12" key="1">
    <citation type="journal article" date="2017" name="Mol. Plant">
        <title>The Genome of Medicinal Plant Macleaya cordata Provides New Insights into Benzylisoquinoline Alkaloids Metabolism.</title>
        <authorList>
            <person name="Liu X."/>
            <person name="Liu Y."/>
            <person name="Huang P."/>
            <person name="Ma Y."/>
            <person name="Qing Z."/>
            <person name="Tang Q."/>
            <person name="Cao H."/>
            <person name="Cheng P."/>
            <person name="Zheng Y."/>
            <person name="Yuan Z."/>
            <person name="Zhou Y."/>
            <person name="Liu J."/>
            <person name="Tang Z."/>
            <person name="Zhuo Y."/>
            <person name="Zhang Y."/>
            <person name="Yu L."/>
            <person name="Huang J."/>
            <person name="Yang P."/>
            <person name="Peng Q."/>
            <person name="Zhang J."/>
            <person name="Jiang W."/>
            <person name="Zhang Z."/>
            <person name="Lin K."/>
            <person name="Ro D.K."/>
            <person name="Chen X."/>
            <person name="Xiong X."/>
            <person name="Shang Y."/>
            <person name="Huang S."/>
            <person name="Zeng J."/>
        </authorList>
    </citation>
    <scope>NUCLEOTIDE SEQUENCE [LARGE SCALE GENOMIC DNA]</scope>
    <source>
        <strain evidence="12">cv. BLH2017</strain>
        <tissue evidence="11">Root</tissue>
    </source>
</reference>
<comment type="similarity">
    <text evidence="2">Belongs to the Clp1 family. NOL9/GRC3 subfamily.</text>
</comment>
<comment type="subcellular location">
    <subcellularLocation>
        <location evidence="1">Nucleus</location>
        <location evidence="1">Nucleolus</location>
    </subcellularLocation>
</comment>
<dbReference type="OMA" id="SAPCLMT"/>